<dbReference type="Gene3D" id="3.40.390.10">
    <property type="entry name" value="Collagenase (Catalytic Domain)"/>
    <property type="match status" value="1"/>
</dbReference>
<dbReference type="PROSITE" id="PS50853">
    <property type="entry name" value="FN3"/>
    <property type="match status" value="1"/>
</dbReference>
<evidence type="ECO:0000256" key="8">
    <source>
        <dbReference type="ARBA" id="ARBA00023157"/>
    </source>
</evidence>
<keyword evidence="7" id="KW-0482">Metalloprotease</keyword>
<keyword evidence="2" id="KW-0645">Protease</keyword>
<evidence type="ECO:0000256" key="9">
    <source>
        <dbReference type="SAM" id="SignalP"/>
    </source>
</evidence>
<dbReference type="InterPro" id="IPR036116">
    <property type="entry name" value="FN3_sf"/>
</dbReference>
<protein>
    <recommendedName>
        <fullName evidence="10">Fibronectin type-III domain-containing protein</fullName>
    </recommendedName>
</protein>
<gene>
    <name evidence="11" type="ORF">CRP01_00270</name>
</gene>
<reference evidence="11 12" key="1">
    <citation type="submission" date="2017-10" db="EMBL/GenBank/DDBJ databases">
        <title>The draft genome sequence of Lewinella nigricans NBRC 102662.</title>
        <authorList>
            <person name="Wang K."/>
        </authorList>
    </citation>
    <scope>NUCLEOTIDE SEQUENCE [LARGE SCALE GENOMIC DNA]</scope>
    <source>
        <strain evidence="11 12">NBRC 102662</strain>
    </source>
</reference>
<dbReference type="Proteomes" id="UP000223913">
    <property type="component" value="Unassembled WGS sequence"/>
</dbReference>
<dbReference type="Gene3D" id="2.60.40.10">
    <property type="entry name" value="Immunoglobulins"/>
    <property type="match status" value="1"/>
</dbReference>
<keyword evidence="5" id="KW-0378">Hydrolase</keyword>
<sequence length="429" mass="46251">MLKIKRLALAVGVLLFAVACQKDPLNQLDVRNPEDAIVQSADVPHRACGMEEHMEELMLNPDYAEFHQRKFVKLETANFNGRANVVIPVAVHYQRLRGSIDVQCLRDQAQNQIDILNADYGGTNSDISEWNNNASSFFPGVSNGQAAITFELANINHPSGYGLVDGDPAVTINATRGDSDRNWAGYLNIFVRNIQYLGYSPLGGDGDGDGVVIDDEAFGSGSGCGDVTPGYPYDLGRTLTHELGHYLLLDHIWGGGCGSDDGVGDTPDSSGPYYSGETTFCPELGVASCGSTDMHMNYMDYVYDACMYMFSAGQATRMENYVASSLAVLVNNAPNVIDDGGTPPPTGDCVVPTGLSSSVNKKKVNLSWDNQSGTTFEVRYRELGGAWTTVSSSTNSTTLNGMRNGDYEFQVRAVCGTTTDWSASAFFSV</sequence>
<dbReference type="PANTHER" id="PTHR47466:SF1">
    <property type="entry name" value="METALLOPROTEASE MEP1 (AFU_ORTHOLOGUE AFUA_1G07730)-RELATED"/>
    <property type="match status" value="1"/>
</dbReference>
<keyword evidence="8" id="KW-1015">Disulfide bond</keyword>
<feature type="domain" description="Fibronectin type-III" evidence="10">
    <location>
        <begin position="351"/>
        <end position="429"/>
    </location>
</feature>
<dbReference type="Pfam" id="PF05572">
    <property type="entry name" value="Peptidase_M43"/>
    <property type="match status" value="1"/>
</dbReference>
<comment type="similarity">
    <text evidence="1">Belongs to the peptidase M43B family.</text>
</comment>
<evidence type="ECO:0000313" key="12">
    <source>
        <dbReference type="Proteomes" id="UP000223913"/>
    </source>
</evidence>
<evidence type="ECO:0000256" key="2">
    <source>
        <dbReference type="ARBA" id="ARBA00022670"/>
    </source>
</evidence>
<dbReference type="InterPro" id="IPR003961">
    <property type="entry name" value="FN3_dom"/>
</dbReference>
<dbReference type="InterPro" id="IPR024079">
    <property type="entry name" value="MetalloPept_cat_dom_sf"/>
</dbReference>
<dbReference type="PANTHER" id="PTHR47466">
    <property type="match status" value="1"/>
</dbReference>
<evidence type="ECO:0000256" key="6">
    <source>
        <dbReference type="ARBA" id="ARBA00022833"/>
    </source>
</evidence>
<keyword evidence="6" id="KW-0862">Zinc</keyword>
<keyword evidence="12" id="KW-1185">Reference proteome</keyword>
<evidence type="ECO:0000256" key="7">
    <source>
        <dbReference type="ARBA" id="ARBA00023049"/>
    </source>
</evidence>
<evidence type="ECO:0000313" key="11">
    <source>
        <dbReference type="EMBL" id="PHN08381.1"/>
    </source>
</evidence>
<dbReference type="SUPFAM" id="SSF49265">
    <property type="entry name" value="Fibronectin type III"/>
    <property type="match status" value="1"/>
</dbReference>
<dbReference type="PROSITE" id="PS51257">
    <property type="entry name" value="PROKAR_LIPOPROTEIN"/>
    <property type="match status" value="1"/>
</dbReference>
<organism evidence="11 12">
    <name type="scientific">Flavilitoribacter nigricans (strain ATCC 23147 / DSM 23189 / NBRC 102662 / NCIMB 1420 / SS-2)</name>
    <name type="common">Lewinella nigricans</name>
    <dbReference type="NCBI Taxonomy" id="1122177"/>
    <lineage>
        <taxon>Bacteria</taxon>
        <taxon>Pseudomonadati</taxon>
        <taxon>Bacteroidota</taxon>
        <taxon>Saprospiria</taxon>
        <taxon>Saprospirales</taxon>
        <taxon>Lewinellaceae</taxon>
        <taxon>Flavilitoribacter</taxon>
    </lineage>
</organism>
<dbReference type="GO" id="GO:0046872">
    <property type="term" value="F:metal ion binding"/>
    <property type="evidence" value="ECO:0007669"/>
    <property type="project" value="UniProtKB-KW"/>
</dbReference>
<feature type="chain" id="PRO_5012677570" description="Fibronectin type-III domain-containing protein" evidence="9">
    <location>
        <begin position="23"/>
        <end position="429"/>
    </location>
</feature>
<dbReference type="InterPro" id="IPR008754">
    <property type="entry name" value="Peptidase_M43"/>
</dbReference>
<keyword evidence="4 9" id="KW-0732">Signal</keyword>
<dbReference type="InterPro" id="IPR013783">
    <property type="entry name" value="Ig-like_fold"/>
</dbReference>
<dbReference type="GO" id="GO:0008237">
    <property type="term" value="F:metallopeptidase activity"/>
    <property type="evidence" value="ECO:0007669"/>
    <property type="project" value="UniProtKB-KW"/>
</dbReference>
<dbReference type="OrthoDB" id="9792152at2"/>
<dbReference type="EMBL" id="PDUD01000001">
    <property type="protein sequence ID" value="PHN08381.1"/>
    <property type="molecule type" value="Genomic_DNA"/>
</dbReference>
<evidence type="ECO:0000259" key="10">
    <source>
        <dbReference type="PROSITE" id="PS50853"/>
    </source>
</evidence>
<evidence type="ECO:0000256" key="5">
    <source>
        <dbReference type="ARBA" id="ARBA00022801"/>
    </source>
</evidence>
<comment type="caution">
    <text evidence="11">The sequence shown here is derived from an EMBL/GenBank/DDBJ whole genome shotgun (WGS) entry which is preliminary data.</text>
</comment>
<evidence type="ECO:0000256" key="4">
    <source>
        <dbReference type="ARBA" id="ARBA00022729"/>
    </source>
</evidence>
<dbReference type="AlphaFoldDB" id="A0A2D0NIR2"/>
<dbReference type="SUPFAM" id="SSF55486">
    <property type="entry name" value="Metalloproteases ('zincins'), catalytic domain"/>
    <property type="match status" value="1"/>
</dbReference>
<accession>A0A2D0NIR2</accession>
<feature type="signal peptide" evidence="9">
    <location>
        <begin position="1"/>
        <end position="22"/>
    </location>
</feature>
<dbReference type="GO" id="GO:0006508">
    <property type="term" value="P:proteolysis"/>
    <property type="evidence" value="ECO:0007669"/>
    <property type="project" value="UniProtKB-KW"/>
</dbReference>
<evidence type="ECO:0000256" key="3">
    <source>
        <dbReference type="ARBA" id="ARBA00022723"/>
    </source>
</evidence>
<proteinExistence type="inferred from homology"/>
<name>A0A2D0NIR2_FLAN2</name>
<keyword evidence="3" id="KW-0479">Metal-binding</keyword>
<evidence type="ECO:0000256" key="1">
    <source>
        <dbReference type="ARBA" id="ARBA00008721"/>
    </source>
</evidence>